<dbReference type="Pfam" id="PF08843">
    <property type="entry name" value="AbiEii"/>
    <property type="match status" value="1"/>
</dbReference>
<evidence type="ECO:0000313" key="2">
    <source>
        <dbReference type="Proteomes" id="UP000271590"/>
    </source>
</evidence>
<reference evidence="1 2" key="1">
    <citation type="submission" date="2018-11" db="EMBL/GenBank/DDBJ databases">
        <title>The genome of Variovorax sp T529.</title>
        <authorList>
            <person name="Gao J."/>
        </authorList>
    </citation>
    <scope>NUCLEOTIDE SEQUENCE [LARGE SCALE GENOMIC DNA]</scope>
    <source>
        <strain evidence="1 2">T529</strain>
    </source>
</reference>
<evidence type="ECO:0000313" key="1">
    <source>
        <dbReference type="EMBL" id="RRH80388.1"/>
    </source>
</evidence>
<organism evidence="1 2">
    <name type="scientific">Variovorax beijingensis</name>
    <dbReference type="NCBI Taxonomy" id="2496117"/>
    <lineage>
        <taxon>Bacteria</taxon>
        <taxon>Pseudomonadati</taxon>
        <taxon>Pseudomonadota</taxon>
        <taxon>Betaproteobacteria</taxon>
        <taxon>Burkholderiales</taxon>
        <taxon>Comamonadaceae</taxon>
        <taxon>Variovorax</taxon>
    </lineage>
</organism>
<accession>A0A3P3E5P0</accession>
<name>A0A3P3E5P0_9BURK</name>
<protein>
    <submittedName>
        <fullName evidence="1">Nucleotidyl transferase AbiEii/AbiGii toxin family protein</fullName>
    </submittedName>
</protein>
<dbReference type="InterPro" id="IPR014942">
    <property type="entry name" value="AbiEii"/>
</dbReference>
<dbReference type="Proteomes" id="UP000271590">
    <property type="component" value="Unassembled WGS sequence"/>
</dbReference>
<proteinExistence type="predicted"/>
<sequence length="281" mass="31163">MSRNLAASIRARLKQRADATKQDFNLTLTHYGLERLLYRLSVSPHAANYLLKGALLFSLWYDQPHRPTRNADLLGFGPDDLDTAVAAFREICQIEVEDGIAFDPASVNGSVIRKEAGYGGVRIDLRAKLDGARIALQVDIGFGDAVTPAPEAVSYPVLLEDLPAPQLRSYPKYTVVAEKFHAVCLLGMANTRMKDYFDLWVLLAEDALEAAELRRAVEATFDRRKLAMPSALPSGLSDAFVQDAEKQRQWAAFLKKNRLEALDLAQVVALLRGEFQKLGAF</sequence>
<dbReference type="AlphaFoldDB" id="A0A3P3E5P0"/>
<comment type="caution">
    <text evidence="1">The sequence shown here is derived from an EMBL/GenBank/DDBJ whole genome shotgun (WGS) entry which is preliminary data.</text>
</comment>
<keyword evidence="1" id="KW-0808">Transferase</keyword>
<dbReference type="EMBL" id="RQXU01000039">
    <property type="protein sequence ID" value="RRH80388.1"/>
    <property type="molecule type" value="Genomic_DNA"/>
</dbReference>
<dbReference type="GO" id="GO:0016740">
    <property type="term" value="F:transferase activity"/>
    <property type="evidence" value="ECO:0007669"/>
    <property type="project" value="UniProtKB-KW"/>
</dbReference>
<gene>
    <name evidence="1" type="ORF">EH244_30680</name>
</gene>
<dbReference type="RefSeq" id="WP_124962056.1">
    <property type="nucleotide sequence ID" value="NZ_RQXU01000039.1"/>
</dbReference>